<feature type="transmembrane region" description="Helical" evidence="7">
    <location>
        <begin position="30"/>
        <end position="51"/>
    </location>
</feature>
<keyword evidence="4 7" id="KW-0812">Transmembrane</keyword>
<dbReference type="AlphaFoldDB" id="A0A0P7X816"/>
<sequence>MSPTEVTPNTARRGIVMPAHATFPQIVRHFSYILGGVLAFGLATGGLFPLIGIRLYENGASDLVIGLITSVFFAGTFAGAILTEKLIRRMRHVRTFALLAATAGVSTIGLAMTDMISVWVALRFVTGFCLGGYYVVVESWINYSSSNGARARGLSLYEAVRMLGIAASPFILGFGLGAQPYVLAGVFFIIAIIPLMLCPLEEPHQNPPGSMPFLSLITSAPLGVLACFVSGTVNAAFYGMSGVYGERAGLSQTEIAFFIAAMLIGPTIAHPVVGAVADRMGRLSMLLLTAIGSALACLAIAVFAPGFWGLALLSLIVGGLSHPVYALGLAYVNDQLDPGDFVRAGGALLIAFCLGTTVGPTVAALVMGVIGDAGLYVFLATILGVTGIGTIMAMQGRGRTERPTVPAV</sequence>
<feature type="domain" description="Major facilitator superfamily (MFS) profile" evidence="8">
    <location>
        <begin position="215"/>
        <end position="408"/>
    </location>
</feature>
<feature type="transmembrane region" description="Helical" evidence="7">
    <location>
        <begin position="344"/>
        <end position="367"/>
    </location>
</feature>
<protein>
    <submittedName>
        <fullName evidence="9 10">Arabinose efflux permease</fullName>
    </submittedName>
</protein>
<feature type="transmembrane region" description="Helical" evidence="7">
    <location>
        <begin position="63"/>
        <end position="83"/>
    </location>
</feature>
<keyword evidence="6 7" id="KW-0472">Membrane</keyword>
<dbReference type="Gene3D" id="1.20.1250.20">
    <property type="entry name" value="MFS general substrate transporter like domains"/>
    <property type="match status" value="2"/>
</dbReference>
<reference evidence="9 11" key="1">
    <citation type="submission" date="2015-09" db="EMBL/GenBank/DDBJ databases">
        <title>Identification and resolution of microdiversity through metagenomic sequencing of parallel consortia.</title>
        <authorList>
            <person name="Nelson W.C."/>
            <person name="Romine M.F."/>
            <person name="Lindemann S.R."/>
        </authorList>
    </citation>
    <scope>NUCLEOTIDE SEQUENCE [LARGE SCALE GENOMIC DNA]</scope>
    <source>
        <strain evidence="9">HL-109</strain>
    </source>
</reference>
<keyword evidence="12" id="KW-1185">Reference proteome</keyword>
<dbReference type="PANTHER" id="PTHR23521">
    <property type="entry name" value="TRANSPORTER MFS SUPERFAMILY"/>
    <property type="match status" value="1"/>
</dbReference>
<evidence type="ECO:0000313" key="12">
    <source>
        <dbReference type="Proteomes" id="UP000182800"/>
    </source>
</evidence>
<feature type="transmembrane region" description="Helical" evidence="7">
    <location>
        <begin position="118"/>
        <end position="136"/>
    </location>
</feature>
<evidence type="ECO:0000256" key="3">
    <source>
        <dbReference type="ARBA" id="ARBA00022475"/>
    </source>
</evidence>
<feature type="transmembrane region" description="Helical" evidence="7">
    <location>
        <begin position="310"/>
        <end position="332"/>
    </location>
</feature>
<evidence type="ECO:0000256" key="4">
    <source>
        <dbReference type="ARBA" id="ARBA00022692"/>
    </source>
</evidence>
<keyword evidence="3" id="KW-1003">Cell membrane</keyword>
<feature type="transmembrane region" description="Helical" evidence="7">
    <location>
        <begin position="181"/>
        <end position="200"/>
    </location>
</feature>
<dbReference type="SUPFAM" id="SSF103473">
    <property type="entry name" value="MFS general substrate transporter"/>
    <property type="match status" value="1"/>
</dbReference>
<feature type="transmembrane region" description="Helical" evidence="7">
    <location>
        <begin position="255"/>
        <end position="276"/>
    </location>
</feature>
<feature type="transmembrane region" description="Helical" evidence="7">
    <location>
        <begin position="156"/>
        <end position="175"/>
    </location>
</feature>
<feature type="transmembrane region" description="Helical" evidence="7">
    <location>
        <begin position="212"/>
        <end position="235"/>
    </location>
</feature>
<dbReference type="CDD" id="cd17477">
    <property type="entry name" value="MFS_YcaD_like"/>
    <property type="match status" value="1"/>
</dbReference>
<comment type="subcellular location">
    <subcellularLocation>
        <location evidence="1">Cell membrane</location>
        <topology evidence="1">Multi-pass membrane protein</topology>
    </subcellularLocation>
</comment>
<keyword evidence="2" id="KW-0813">Transport</keyword>
<gene>
    <name evidence="10" type="ORF">GA0071312_2761</name>
    <name evidence="9" type="ORF">HLUCCO17_07740</name>
</gene>
<comment type="caution">
    <text evidence="9">The sequence shown here is derived from an EMBL/GenBank/DDBJ whole genome shotgun (WGS) entry which is preliminary data.</text>
</comment>
<evidence type="ECO:0000313" key="11">
    <source>
        <dbReference type="Proteomes" id="UP000050497"/>
    </source>
</evidence>
<dbReference type="OrthoDB" id="9810614at2"/>
<evidence type="ECO:0000256" key="2">
    <source>
        <dbReference type="ARBA" id="ARBA00022448"/>
    </source>
</evidence>
<dbReference type="GO" id="GO:0005886">
    <property type="term" value="C:plasma membrane"/>
    <property type="evidence" value="ECO:0007669"/>
    <property type="project" value="UniProtKB-SubCell"/>
</dbReference>
<feature type="transmembrane region" description="Helical" evidence="7">
    <location>
        <begin position="373"/>
        <end position="394"/>
    </location>
</feature>
<dbReference type="Proteomes" id="UP000182800">
    <property type="component" value="Unassembled WGS sequence"/>
</dbReference>
<organism evidence="9 11">
    <name type="scientific">Saliniramus fredricksonii</name>
    <dbReference type="NCBI Taxonomy" id="1653334"/>
    <lineage>
        <taxon>Bacteria</taxon>
        <taxon>Pseudomonadati</taxon>
        <taxon>Pseudomonadota</taxon>
        <taxon>Alphaproteobacteria</taxon>
        <taxon>Hyphomicrobiales</taxon>
        <taxon>Salinarimonadaceae</taxon>
        <taxon>Saliniramus</taxon>
    </lineage>
</organism>
<reference evidence="10 12" key="2">
    <citation type="submission" date="2016-08" db="EMBL/GenBank/DDBJ databases">
        <authorList>
            <person name="Varghese N."/>
            <person name="Submissions Spin"/>
        </authorList>
    </citation>
    <scope>NUCLEOTIDE SEQUENCE [LARGE SCALE GENOMIC DNA]</scope>
    <source>
        <strain evidence="10 12">HL-109</strain>
    </source>
</reference>
<dbReference type="InterPro" id="IPR020846">
    <property type="entry name" value="MFS_dom"/>
</dbReference>
<keyword evidence="5 7" id="KW-1133">Transmembrane helix</keyword>
<evidence type="ECO:0000256" key="7">
    <source>
        <dbReference type="SAM" id="Phobius"/>
    </source>
</evidence>
<dbReference type="Proteomes" id="UP000050497">
    <property type="component" value="Unassembled WGS sequence"/>
</dbReference>
<dbReference type="PROSITE" id="PS50850">
    <property type="entry name" value="MFS"/>
    <property type="match status" value="1"/>
</dbReference>
<dbReference type="GO" id="GO:0022857">
    <property type="term" value="F:transmembrane transporter activity"/>
    <property type="evidence" value="ECO:0007669"/>
    <property type="project" value="InterPro"/>
</dbReference>
<evidence type="ECO:0000313" key="9">
    <source>
        <dbReference type="EMBL" id="KPQ11267.1"/>
    </source>
</evidence>
<evidence type="ECO:0000256" key="5">
    <source>
        <dbReference type="ARBA" id="ARBA00022989"/>
    </source>
</evidence>
<evidence type="ECO:0000256" key="6">
    <source>
        <dbReference type="ARBA" id="ARBA00023136"/>
    </source>
</evidence>
<dbReference type="RefSeq" id="WP_074445423.1">
    <property type="nucleotide sequence ID" value="NZ_FMBM01000002.1"/>
</dbReference>
<evidence type="ECO:0000259" key="8">
    <source>
        <dbReference type="PROSITE" id="PS50850"/>
    </source>
</evidence>
<dbReference type="Pfam" id="PF07690">
    <property type="entry name" value="MFS_1"/>
    <property type="match status" value="1"/>
</dbReference>
<dbReference type="InterPro" id="IPR047200">
    <property type="entry name" value="MFS_YcaD-like"/>
</dbReference>
<evidence type="ECO:0000313" key="10">
    <source>
        <dbReference type="EMBL" id="SCC81798.1"/>
    </source>
</evidence>
<dbReference type="STRING" id="1653334.GA0071312_2761"/>
<dbReference type="EMBL" id="LJSX01000009">
    <property type="protein sequence ID" value="KPQ11267.1"/>
    <property type="molecule type" value="Genomic_DNA"/>
</dbReference>
<dbReference type="InterPro" id="IPR036259">
    <property type="entry name" value="MFS_trans_sf"/>
</dbReference>
<dbReference type="InterPro" id="IPR011701">
    <property type="entry name" value="MFS"/>
</dbReference>
<name>A0A0P7X816_9HYPH</name>
<evidence type="ECO:0000256" key="1">
    <source>
        <dbReference type="ARBA" id="ARBA00004651"/>
    </source>
</evidence>
<accession>A0A0P7X816</accession>
<dbReference type="EMBL" id="FMBM01000002">
    <property type="protein sequence ID" value="SCC81798.1"/>
    <property type="molecule type" value="Genomic_DNA"/>
</dbReference>
<feature type="transmembrane region" description="Helical" evidence="7">
    <location>
        <begin position="95"/>
        <end position="112"/>
    </location>
</feature>
<dbReference type="PANTHER" id="PTHR23521:SF2">
    <property type="entry name" value="TRANSPORTER MFS SUPERFAMILY"/>
    <property type="match status" value="1"/>
</dbReference>
<feature type="transmembrane region" description="Helical" evidence="7">
    <location>
        <begin position="283"/>
        <end position="304"/>
    </location>
</feature>
<proteinExistence type="predicted"/>